<protein>
    <recommendedName>
        <fullName evidence="1">Pyrrolo-quinoline quinone repeat domain-containing protein</fullName>
    </recommendedName>
</protein>
<dbReference type="InterPro" id="IPR015943">
    <property type="entry name" value="WD40/YVTN_repeat-like_dom_sf"/>
</dbReference>
<dbReference type="AlphaFoldDB" id="X0V612"/>
<accession>X0V612</accession>
<gene>
    <name evidence="2" type="ORF">S01H1_33891</name>
</gene>
<dbReference type="InterPro" id="IPR002372">
    <property type="entry name" value="PQQ_rpt_dom"/>
</dbReference>
<dbReference type="SUPFAM" id="SSF50998">
    <property type="entry name" value="Quinoprotein alcohol dehydrogenase-like"/>
    <property type="match status" value="1"/>
</dbReference>
<dbReference type="Pfam" id="PF13360">
    <property type="entry name" value="PQQ_2"/>
    <property type="match status" value="1"/>
</dbReference>
<feature type="non-terminal residue" evidence="2">
    <location>
        <position position="273"/>
    </location>
</feature>
<evidence type="ECO:0000259" key="1">
    <source>
        <dbReference type="Pfam" id="PF13360"/>
    </source>
</evidence>
<feature type="non-terminal residue" evidence="2">
    <location>
        <position position="1"/>
    </location>
</feature>
<dbReference type="EMBL" id="BARS01021067">
    <property type="protein sequence ID" value="GAG13520.1"/>
    <property type="molecule type" value="Genomic_DNA"/>
</dbReference>
<proteinExistence type="predicted"/>
<feature type="domain" description="Pyrrolo-quinoline quinone repeat" evidence="1">
    <location>
        <begin position="196"/>
        <end position="273"/>
    </location>
</feature>
<comment type="caution">
    <text evidence="2">The sequence shown here is derived from an EMBL/GenBank/DDBJ whole genome shotgun (WGS) entry which is preliminary data.</text>
</comment>
<dbReference type="InterPro" id="IPR011047">
    <property type="entry name" value="Quinoprotein_ADH-like_sf"/>
</dbReference>
<organism evidence="2">
    <name type="scientific">marine sediment metagenome</name>
    <dbReference type="NCBI Taxonomy" id="412755"/>
    <lineage>
        <taxon>unclassified sequences</taxon>
        <taxon>metagenomes</taxon>
        <taxon>ecological metagenomes</taxon>
    </lineage>
</organism>
<sequence>WQFEGAGITCAAPPDVFVHEGLVWTYKPGEPTLLGLDTRDGKTVKSISVDEVLRTHHHHRCYANKATSRYILTAKEGIEYVDIQSGKVATCHWVRGMCRYGIMPANGLIYAPPHQCGCFIDAKLNGFLALTRRREKDQTAEAESGQTPRLQLGPVYNRCSTSQLPLPTPDDWPMYRKDIRRSGYIASKLSKKIRHRWEARIGDTLSGITVVGEKLFVASADAHTVYCLNSESGEVCWRFTTGGRVDTPPTYWQGLVLFRSHDGFVYCLNAVDG</sequence>
<reference evidence="2" key="1">
    <citation type="journal article" date="2014" name="Front. Microbiol.">
        <title>High frequency of phylogenetically diverse reductive dehalogenase-homologous genes in deep subseafloor sedimentary metagenomes.</title>
        <authorList>
            <person name="Kawai M."/>
            <person name="Futagami T."/>
            <person name="Toyoda A."/>
            <person name="Takaki Y."/>
            <person name="Nishi S."/>
            <person name="Hori S."/>
            <person name="Arai W."/>
            <person name="Tsubouchi T."/>
            <person name="Morono Y."/>
            <person name="Uchiyama I."/>
            <person name="Ito T."/>
            <person name="Fujiyama A."/>
            <person name="Inagaki F."/>
            <person name="Takami H."/>
        </authorList>
    </citation>
    <scope>NUCLEOTIDE SEQUENCE</scope>
    <source>
        <strain evidence="2">Expedition CK06-06</strain>
    </source>
</reference>
<evidence type="ECO:0000313" key="2">
    <source>
        <dbReference type="EMBL" id="GAG13520.1"/>
    </source>
</evidence>
<dbReference type="Gene3D" id="2.130.10.10">
    <property type="entry name" value="YVTN repeat-like/Quinoprotein amine dehydrogenase"/>
    <property type="match status" value="1"/>
</dbReference>
<name>X0V612_9ZZZZ</name>